<evidence type="ECO:0000313" key="3">
    <source>
        <dbReference type="Proteomes" id="UP000271889"/>
    </source>
</evidence>
<dbReference type="AlphaFoldDB" id="A0A3P6RFD6"/>
<gene>
    <name evidence="2" type="ORF">CGOC_LOCUS3059</name>
</gene>
<dbReference type="EMBL" id="UYRV01007427">
    <property type="protein sequence ID" value="VDK54613.1"/>
    <property type="molecule type" value="Genomic_DNA"/>
</dbReference>
<organism evidence="2 3">
    <name type="scientific">Cylicostephanus goldi</name>
    <name type="common">Nematode worm</name>
    <dbReference type="NCBI Taxonomy" id="71465"/>
    <lineage>
        <taxon>Eukaryota</taxon>
        <taxon>Metazoa</taxon>
        <taxon>Ecdysozoa</taxon>
        <taxon>Nematoda</taxon>
        <taxon>Chromadorea</taxon>
        <taxon>Rhabditida</taxon>
        <taxon>Rhabditina</taxon>
        <taxon>Rhabditomorpha</taxon>
        <taxon>Strongyloidea</taxon>
        <taxon>Strongylidae</taxon>
        <taxon>Cylicostephanus</taxon>
    </lineage>
</organism>
<protein>
    <submittedName>
        <fullName evidence="2">Uncharacterized protein</fullName>
    </submittedName>
</protein>
<keyword evidence="3" id="KW-1185">Reference proteome</keyword>
<reference evidence="2 3" key="1">
    <citation type="submission" date="2018-11" db="EMBL/GenBank/DDBJ databases">
        <authorList>
            <consortium name="Pathogen Informatics"/>
        </authorList>
    </citation>
    <scope>NUCLEOTIDE SEQUENCE [LARGE SCALE GENOMIC DNA]</scope>
</reference>
<feature type="region of interest" description="Disordered" evidence="1">
    <location>
        <begin position="186"/>
        <end position="236"/>
    </location>
</feature>
<sequence>MSQFKDSPICELIGTLLARSLGSLESLFPPILCESHRTTELLRRPYFIGSIAEVNTLASILHSNAASKVSANEVRAELNELRNRLPKFFSSNIAAVDTPKTLTEPSSSSHPRQNAMKVLSDKVHISSSNSPPHGYYRLNHAPSTETIYPPEYFDVVVFHTEAQSDPVGFIPEEKFMERLARDTVAKKNSGGQKRTRFVETGSTIESAISDRTPDNASDIEDTGEQHEVGSVSSSQEAPQDRCVFEFVEDRLSLHLSLT</sequence>
<name>A0A3P6RFD6_CYLGO</name>
<evidence type="ECO:0000256" key="1">
    <source>
        <dbReference type="SAM" id="MobiDB-lite"/>
    </source>
</evidence>
<proteinExistence type="predicted"/>
<dbReference type="OrthoDB" id="10264848at2759"/>
<accession>A0A3P6RFD6</accession>
<evidence type="ECO:0000313" key="2">
    <source>
        <dbReference type="EMBL" id="VDK54613.1"/>
    </source>
</evidence>
<dbReference type="Proteomes" id="UP000271889">
    <property type="component" value="Unassembled WGS sequence"/>
</dbReference>